<feature type="DNA-binding region" description="H-T-H motif" evidence="5">
    <location>
        <begin position="31"/>
        <end position="50"/>
    </location>
</feature>
<dbReference type="InterPro" id="IPR050109">
    <property type="entry name" value="HTH-type_TetR-like_transc_reg"/>
</dbReference>
<name>A0ABR9P8H2_9ACTN</name>
<evidence type="ECO:0000313" key="8">
    <source>
        <dbReference type="Proteomes" id="UP000806528"/>
    </source>
</evidence>
<comment type="caution">
    <text evidence="7">The sequence shown here is derived from an EMBL/GenBank/DDBJ whole genome shotgun (WGS) entry which is preliminary data.</text>
</comment>
<evidence type="ECO:0000259" key="6">
    <source>
        <dbReference type="PROSITE" id="PS50977"/>
    </source>
</evidence>
<keyword evidence="2" id="KW-0805">Transcription regulation</keyword>
<dbReference type="Gene3D" id="1.10.357.10">
    <property type="entry name" value="Tetracycline Repressor, domain 2"/>
    <property type="match status" value="1"/>
</dbReference>
<sequence>MTTHMDEDSRRRQVGEALLDVVREQGMDGTTLRQVAATAGVSVGLVQRYFRTKAELFSFGIEYVYERSEARLGEVPWDDPGMSAREVIERLAEVSLPLDENRDREVRVELAFIQLSLNNPELAKVHDRYAAEVIEQLRAILESARASGELAADTDIPTTAAEMVAVLSGLQLNGVANTHQGTEVMRAVISQYLDRLFPAHSGDER</sequence>
<dbReference type="PANTHER" id="PTHR30055">
    <property type="entry name" value="HTH-TYPE TRANSCRIPTIONAL REGULATOR RUTR"/>
    <property type="match status" value="1"/>
</dbReference>
<dbReference type="PROSITE" id="PS50977">
    <property type="entry name" value="HTH_TETR_2"/>
    <property type="match status" value="1"/>
</dbReference>
<organism evidence="7 8">
    <name type="scientific">Nocardiopsis coralli</name>
    <dbReference type="NCBI Taxonomy" id="2772213"/>
    <lineage>
        <taxon>Bacteria</taxon>
        <taxon>Bacillati</taxon>
        <taxon>Actinomycetota</taxon>
        <taxon>Actinomycetes</taxon>
        <taxon>Streptosporangiales</taxon>
        <taxon>Nocardiopsidaceae</taxon>
        <taxon>Nocardiopsis</taxon>
    </lineage>
</organism>
<gene>
    <name evidence="7" type="ORF">IDM40_15720</name>
</gene>
<evidence type="ECO:0000256" key="3">
    <source>
        <dbReference type="ARBA" id="ARBA00023125"/>
    </source>
</evidence>
<dbReference type="InterPro" id="IPR009057">
    <property type="entry name" value="Homeodomain-like_sf"/>
</dbReference>
<dbReference type="Proteomes" id="UP000806528">
    <property type="component" value="Unassembled WGS sequence"/>
</dbReference>
<dbReference type="PANTHER" id="PTHR30055:SF226">
    <property type="entry name" value="HTH-TYPE TRANSCRIPTIONAL REGULATOR PKSA"/>
    <property type="match status" value="1"/>
</dbReference>
<reference evidence="7 8" key="1">
    <citation type="submission" date="2020-09" db="EMBL/GenBank/DDBJ databases">
        <title>Diversity and distribution of actinomycetes associated with coral in the coast of Hainan.</title>
        <authorList>
            <person name="Li F."/>
        </authorList>
    </citation>
    <scope>NUCLEOTIDE SEQUENCE [LARGE SCALE GENOMIC DNA]</scope>
    <source>
        <strain evidence="7 8">HNM0947</strain>
    </source>
</reference>
<evidence type="ECO:0000256" key="2">
    <source>
        <dbReference type="ARBA" id="ARBA00023015"/>
    </source>
</evidence>
<evidence type="ECO:0000256" key="5">
    <source>
        <dbReference type="PROSITE-ProRule" id="PRU00335"/>
    </source>
</evidence>
<dbReference type="Pfam" id="PF00440">
    <property type="entry name" value="TetR_N"/>
    <property type="match status" value="1"/>
</dbReference>
<protein>
    <submittedName>
        <fullName evidence="7">TetR/AcrR family transcriptional regulator</fullName>
    </submittedName>
</protein>
<keyword evidence="1" id="KW-0678">Repressor</keyword>
<keyword evidence="8" id="KW-1185">Reference proteome</keyword>
<dbReference type="InterPro" id="IPR001647">
    <property type="entry name" value="HTH_TetR"/>
</dbReference>
<dbReference type="SUPFAM" id="SSF48498">
    <property type="entry name" value="Tetracyclin repressor-like, C-terminal domain"/>
    <property type="match status" value="1"/>
</dbReference>
<evidence type="ECO:0000313" key="7">
    <source>
        <dbReference type="EMBL" id="MBE3000141.1"/>
    </source>
</evidence>
<accession>A0ABR9P8H2</accession>
<dbReference type="RefSeq" id="WP_193122758.1">
    <property type="nucleotide sequence ID" value="NZ_JADBGI010000013.1"/>
</dbReference>
<evidence type="ECO:0000256" key="1">
    <source>
        <dbReference type="ARBA" id="ARBA00022491"/>
    </source>
</evidence>
<dbReference type="EMBL" id="JADBGI010000013">
    <property type="protein sequence ID" value="MBE3000141.1"/>
    <property type="molecule type" value="Genomic_DNA"/>
</dbReference>
<keyword evidence="4" id="KW-0804">Transcription</keyword>
<proteinExistence type="predicted"/>
<dbReference type="InterPro" id="IPR039538">
    <property type="entry name" value="BetI_C"/>
</dbReference>
<dbReference type="Pfam" id="PF13977">
    <property type="entry name" value="TetR_C_6"/>
    <property type="match status" value="1"/>
</dbReference>
<feature type="domain" description="HTH tetR-type" evidence="6">
    <location>
        <begin position="8"/>
        <end position="68"/>
    </location>
</feature>
<dbReference type="InterPro" id="IPR036271">
    <property type="entry name" value="Tet_transcr_reg_TetR-rel_C_sf"/>
</dbReference>
<evidence type="ECO:0000256" key="4">
    <source>
        <dbReference type="ARBA" id="ARBA00023163"/>
    </source>
</evidence>
<dbReference type="SUPFAM" id="SSF46689">
    <property type="entry name" value="Homeodomain-like"/>
    <property type="match status" value="1"/>
</dbReference>
<keyword evidence="3 5" id="KW-0238">DNA-binding</keyword>